<dbReference type="Proteomes" id="UP001151760">
    <property type="component" value="Unassembled WGS sequence"/>
</dbReference>
<comment type="caution">
    <text evidence="2">The sequence shown here is derived from an EMBL/GenBank/DDBJ whole genome shotgun (WGS) entry which is preliminary data.</text>
</comment>
<organism evidence="2 3">
    <name type="scientific">Tanacetum coccineum</name>
    <dbReference type="NCBI Taxonomy" id="301880"/>
    <lineage>
        <taxon>Eukaryota</taxon>
        <taxon>Viridiplantae</taxon>
        <taxon>Streptophyta</taxon>
        <taxon>Embryophyta</taxon>
        <taxon>Tracheophyta</taxon>
        <taxon>Spermatophyta</taxon>
        <taxon>Magnoliopsida</taxon>
        <taxon>eudicotyledons</taxon>
        <taxon>Gunneridae</taxon>
        <taxon>Pentapetalae</taxon>
        <taxon>asterids</taxon>
        <taxon>campanulids</taxon>
        <taxon>Asterales</taxon>
        <taxon>Asteraceae</taxon>
        <taxon>Asteroideae</taxon>
        <taxon>Anthemideae</taxon>
        <taxon>Anthemidinae</taxon>
        <taxon>Tanacetum</taxon>
    </lineage>
</organism>
<reference evidence="2" key="2">
    <citation type="submission" date="2022-01" db="EMBL/GenBank/DDBJ databases">
        <authorList>
            <person name="Yamashiro T."/>
            <person name="Shiraishi A."/>
            <person name="Satake H."/>
            <person name="Nakayama K."/>
        </authorList>
    </citation>
    <scope>NUCLEOTIDE SEQUENCE</scope>
</reference>
<evidence type="ECO:0000313" key="3">
    <source>
        <dbReference type="Proteomes" id="UP001151760"/>
    </source>
</evidence>
<evidence type="ECO:0000256" key="1">
    <source>
        <dbReference type="SAM" id="MobiDB-lite"/>
    </source>
</evidence>
<sequence>MDSSSDNSRFEDRSSFDDNSSFEDILSSKGQLKQLLKWYDDTTGEDNPEFMFSKSGSKSSKCRKVPSPKKPSQTVIVKSHVSIKNCILELTNVETLDLL</sequence>
<feature type="region of interest" description="Disordered" evidence="1">
    <location>
        <begin position="50"/>
        <end position="71"/>
    </location>
</feature>
<dbReference type="EMBL" id="BQNB010012883">
    <property type="protein sequence ID" value="GJT09107.1"/>
    <property type="molecule type" value="Genomic_DNA"/>
</dbReference>
<protein>
    <submittedName>
        <fullName evidence="2">Uncharacterized protein</fullName>
    </submittedName>
</protein>
<name>A0ABQ5B4N1_9ASTR</name>
<keyword evidence="3" id="KW-1185">Reference proteome</keyword>
<proteinExistence type="predicted"/>
<feature type="region of interest" description="Disordered" evidence="1">
    <location>
        <begin position="1"/>
        <end position="21"/>
    </location>
</feature>
<reference evidence="2" key="1">
    <citation type="journal article" date="2022" name="Int. J. Mol. Sci.">
        <title>Draft Genome of Tanacetum Coccineum: Genomic Comparison of Closely Related Tanacetum-Family Plants.</title>
        <authorList>
            <person name="Yamashiro T."/>
            <person name="Shiraishi A."/>
            <person name="Nakayama K."/>
            <person name="Satake H."/>
        </authorList>
    </citation>
    <scope>NUCLEOTIDE SEQUENCE</scope>
</reference>
<accession>A0ABQ5B4N1</accession>
<evidence type="ECO:0000313" key="2">
    <source>
        <dbReference type="EMBL" id="GJT09107.1"/>
    </source>
</evidence>
<gene>
    <name evidence="2" type="ORF">Tco_0843569</name>
</gene>